<reference evidence="3 4" key="1">
    <citation type="submission" date="2024-09" db="EMBL/GenBank/DDBJ databases">
        <authorList>
            <person name="Sun Q."/>
            <person name="Mori K."/>
        </authorList>
    </citation>
    <scope>NUCLEOTIDE SEQUENCE [LARGE SCALE GENOMIC DNA]</scope>
    <source>
        <strain evidence="3 4">JCM 4414</strain>
    </source>
</reference>
<feature type="region of interest" description="Disordered" evidence="1">
    <location>
        <begin position="79"/>
        <end position="100"/>
    </location>
</feature>
<dbReference type="RefSeq" id="WP_345485212.1">
    <property type="nucleotide sequence ID" value="NZ_BAAAWU010000001.1"/>
</dbReference>
<feature type="signal peptide" evidence="2">
    <location>
        <begin position="1"/>
        <end position="20"/>
    </location>
</feature>
<dbReference type="EMBL" id="JBHMCT010000016">
    <property type="protein sequence ID" value="MFB9557665.1"/>
    <property type="molecule type" value="Genomic_DNA"/>
</dbReference>
<keyword evidence="2" id="KW-0732">Signal</keyword>
<sequence length="218" mass="23359">MNNLRAWAAVLAATALVVTACGTSDESAAPVDQPCEVAAGSAEAKLLHGLLGTDQVETTYFETTPDLVERLREDLREQVPGKPTSTADACRFKPKDGTGSSSARLEFFWLPKDDTGRRLPAPSSRYDVNGVEAEANDITSALRVSCVLPAAEAKPSSQVYLRADLTNTVLMGTKVSEETKKQQVSFAYLLAREVTEALGCKGDPLKKDPVVRTERAGS</sequence>
<feature type="chain" id="PRO_5046279216" description="DUF3558 domain-containing protein" evidence="2">
    <location>
        <begin position="21"/>
        <end position="218"/>
    </location>
</feature>
<organism evidence="3 4">
    <name type="scientific">Streptomyces roseoviridis</name>
    <dbReference type="NCBI Taxonomy" id="67361"/>
    <lineage>
        <taxon>Bacteria</taxon>
        <taxon>Bacillati</taxon>
        <taxon>Actinomycetota</taxon>
        <taxon>Actinomycetes</taxon>
        <taxon>Kitasatosporales</taxon>
        <taxon>Streptomycetaceae</taxon>
        <taxon>Streptomyces</taxon>
    </lineage>
</organism>
<evidence type="ECO:0000256" key="2">
    <source>
        <dbReference type="SAM" id="SignalP"/>
    </source>
</evidence>
<evidence type="ECO:0008006" key="5">
    <source>
        <dbReference type="Google" id="ProtNLM"/>
    </source>
</evidence>
<keyword evidence="4" id="KW-1185">Reference proteome</keyword>
<evidence type="ECO:0000256" key="1">
    <source>
        <dbReference type="SAM" id="MobiDB-lite"/>
    </source>
</evidence>
<dbReference type="PROSITE" id="PS51257">
    <property type="entry name" value="PROKAR_LIPOPROTEIN"/>
    <property type="match status" value="1"/>
</dbReference>
<protein>
    <recommendedName>
        <fullName evidence="5">DUF3558 domain-containing protein</fullName>
    </recommendedName>
</protein>
<comment type="caution">
    <text evidence="3">The sequence shown here is derived from an EMBL/GenBank/DDBJ whole genome shotgun (WGS) entry which is preliminary data.</text>
</comment>
<accession>A0ABV5QVX8</accession>
<evidence type="ECO:0000313" key="3">
    <source>
        <dbReference type="EMBL" id="MFB9557665.1"/>
    </source>
</evidence>
<dbReference type="Proteomes" id="UP001589716">
    <property type="component" value="Unassembled WGS sequence"/>
</dbReference>
<name>A0ABV5QVX8_9ACTN</name>
<gene>
    <name evidence="3" type="ORF">ACFFTP_26200</name>
</gene>
<evidence type="ECO:0000313" key="4">
    <source>
        <dbReference type="Proteomes" id="UP001589716"/>
    </source>
</evidence>
<proteinExistence type="predicted"/>